<dbReference type="EMBL" id="PYGF01000017">
    <property type="protein sequence ID" value="PSK99221.1"/>
    <property type="molecule type" value="Genomic_DNA"/>
</dbReference>
<organism evidence="1 2">
    <name type="scientific">Cecembia rubra</name>
    <dbReference type="NCBI Taxonomy" id="1485585"/>
    <lineage>
        <taxon>Bacteria</taxon>
        <taxon>Pseudomonadati</taxon>
        <taxon>Bacteroidota</taxon>
        <taxon>Cytophagia</taxon>
        <taxon>Cytophagales</taxon>
        <taxon>Cyclobacteriaceae</taxon>
        <taxon>Cecembia</taxon>
    </lineage>
</organism>
<name>A0A2P8DPU6_9BACT</name>
<gene>
    <name evidence="1" type="ORF">CLV48_1177</name>
</gene>
<accession>A0A2P8DPU6</accession>
<evidence type="ECO:0000313" key="2">
    <source>
        <dbReference type="Proteomes" id="UP000240708"/>
    </source>
</evidence>
<proteinExistence type="predicted"/>
<comment type="caution">
    <text evidence="1">The sequence shown here is derived from an EMBL/GenBank/DDBJ whole genome shotgun (WGS) entry which is preliminary data.</text>
</comment>
<dbReference type="Proteomes" id="UP000240708">
    <property type="component" value="Unassembled WGS sequence"/>
</dbReference>
<dbReference type="AlphaFoldDB" id="A0A2P8DPU6"/>
<reference evidence="1 2" key="1">
    <citation type="submission" date="2018-03" db="EMBL/GenBank/DDBJ databases">
        <title>Genomic Encyclopedia of Archaeal and Bacterial Type Strains, Phase II (KMG-II): from individual species to whole genera.</title>
        <authorList>
            <person name="Goeker M."/>
        </authorList>
    </citation>
    <scope>NUCLEOTIDE SEQUENCE [LARGE SCALE GENOMIC DNA]</scope>
    <source>
        <strain evidence="1 2">DSM 28057</strain>
    </source>
</reference>
<evidence type="ECO:0000313" key="1">
    <source>
        <dbReference type="EMBL" id="PSK99221.1"/>
    </source>
</evidence>
<keyword evidence="2" id="KW-1185">Reference proteome</keyword>
<protein>
    <submittedName>
        <fullName evidence="1">Uncharacterized protein</fullName>
    </submittedName>
</protein>
<sequence>MELAFKNEILVEKVIFFSKLYNIQNSINHLLFLLSEIGMESKTGIKKFFPQYGFFLRMTRKAIKKGRGSISPAQILFGNRLKSDINLMLQYIIESFPFPNQMGFAIKQEYLCRS</sequence>